<sequence length="143" mass="14773">MTTADMTTAAAGWNWPLDDFVTRTARVSHAIVLSADGLLVARSRRLPKDRADQLAAVISGLVSLAQGAAKCFDAGTTRQCVVEMERGFLLVNSVADGSSIGVLAGPDADLGVVGYEVTKLVGLFGEHLTPDVRTTPFAAGAGG</sequence>
<name>A0A1H9W4Y4_9PSEU</name>
<dbReference type="SMART" id="SM00960">
    <property type="entry name" value="Robl_LC7"/>
    <property type="match status" value="1"/>
</dbReference>
<dbReference type="Pfam" id="PF03259">
    <property type="entry name" value="Robl_LC7"/>
    <property type="match status" value="1"/>
</dbReference>
<dbReference type="EMBL" id="FOFR01000030">
    <property type="protein sequence ID" value="SES29016.1"/>
    <property type="molecule type" value="Genomic_DNA"/>
</dbReference>
<accession>A0A1H9W4Y4</accession>
<proteinExistence type="predicted"/>
<dbReference type="Proteomes" id="UP000199352">
    <property type="component" value="Unassembled WGS sequence"/>
</dbReference>
<dbReference type="InterPro" id="IPR004942">
    <property type="entry name" value="Roadblock/LAMTOR2_dom"/>
</dbReference>
<evidence type="ECO:0000313" key="2">
    <source>
        <dbReference type="EMBL" id="SES29016.1"/>
    </source>
</evidence>
<gene>
    <name evidence="2" type="ORF">SAMN05216188_13090</name>
</gene>
<dbReference type="STRING" id="402600.SAMN05216188_13090"/>
<dbReference type="Gene3D" id="3.30.450.30">
    <property type="entry name" value="Dynein light chain 2a, cytoplasmic"/>
    <property type="match status" value="1"/>
</dbReference>
<evidence type="ECO:0000259" key="1">
    <source>
        <dbReference type="SMART" id="SM00960"/>
    </source>
</evidence>
<reference evidence="3" key="1">
    <citation type="submission" date="2016-10" db="EMBL/GenBank/DDBJ databases">
        <authorList>
            <person name="Varghese N."/>
            <person name="Submissions S."/>
        </authorList>
    </citation>
    <scope>NUCLEOTIDE SEQUENCE [LARGE SCALE GENOMIC DNA]</scope>
    <source>
        <strain evidence="3">CGMCC 4.3525</strain>
    </source>
</reference>
<dbReference type="RefSeq" id="WP_245778336.1">
    <property type="nucleotide sequence ID" value="NZ_FOFR01000030.1"/>
</dbReference>
<dbReference type="InterPro" id="IPR053141">
    <property type="entry name" value="Mycobact_SerProt_Inhib_Rv3364c"/>
</dbReference>
<protein>
    <recommendedName>
        <fullName evidence="1">Roadblock/LAMTOR2 domain-containing protein</fullName>
    </recommendedName>
</protein>
<dbReference type="PANTHER" id="PTHR36222:SF1">
    <property type="entry name" value="SERINE PROTEASE INHIBITOR RV3364C"/>
    <property type="match status" value="1"/>
</dbReference>
<organism evidence="2 3">
    <name type="scientific">Lentzea xinjiangensis</name>
    <dbReference type="NCBI Taxonomy" id="402600"/>
    <lineage>
        <taxon>Bacteria</taxon>
        <taxon>Bacillati</taxon>
        <taxon>Actinomycetota</taxon>
        <taxon>Actinomycetes</taxon>
        <taxon>Pseudonocardiales</taxon>
        <taxon>Pseudonocardiaceae</taxon>
        <taxon>Lentzea</taxon>
    </lineage>
</organism>
<keyword evidence="3" id="KW-1185">Reference proteome</keyword>
<dbReference type="AlphaFoldDB" id="A0A1H9W4Y4"/>
<dbReference type="SUPFAM" id="SSF103196">
    <property type="entry name" value="Roadblock/LC7 domain"/>
    <property type="match status" value="1"/>
</dbReference>
<feature type="domain" description="Roadblock/LAMTOR2" evidence="1">
    <location>
        <begin position="14"/>
        <end position="104"/>
    </location>
</feature>
<evidence type="ECO:0000313" key="3">
    <source>
        <dbReference type="Proteomes" id="UP000199352"/>
    </source>
</evidence>
<dbReference type="PANTHER" id="PTHR36222">
    <property type="entry name" value="SERINE PROTEASE INHIBITOR RV3364C"/>
    <property type="match status" value="1"/>
</dbReference>